<keyword evidence="3" id="KW-1185">Reference proteome</keyword>
<accession>A0A1R2C6L9</accession>
<dbReference type="OrthoDB" id="295665at2759"/>
<comment type="caution">
    <text evidence="2">The sequence shown here is derived from an EMBL/GenBank/DDBJ whole genome shotgun (WGS) entry which is preliminary data.</text>
</comment>
<evidence type="ECO:0000256" key="1">
    <source>
        <dbReference type="SAM" id="Coils"/>
    </source>
</evidence>
<evidence type="ECO:0000313" key="3">
    <source>
        <dbReference type="Proteomes" id="UP000187209"/>
    </source>
</evidence>
<dbReference type="InterPro" id="IPR019734">
    <property type="entry name" value="TPR_rpt"/>
</dbReference>
<gene>
    <name evidence="2" type="ORF">SteCoe_14175</name>
</gene>
<keyword evidence="1" id="KW-0175">Coiled coil</keyword>
<dbReference type="SUPFAM" id="SSF48452">
    <property type="entry name" value="TPR-like"/>
    <property type="match status" value="1"/>
</dbReference>
<dbReference type="InterPro" id="IPR011990">
    <property type="entry name" value="TPR-like_helical_dom_sf"/>
</dbReference>
<dbReference type="Gene3D" id="1.25.40.10">
    <property type="entry name" value="Tetratricopeptide repeat domain"/>
    <property type="match status" value="1"/>
</dbReference>
<dbReference type="Proteomes" id="UP000187209">
    <property type="component" value="Unassembled WGS sequence"/>
</dbReference>
<reference evidence="2 3" key="1">
    <citation type="submission" date="2016-11" db="EMBL/GenBank/DDBJ databases">
        <title>The macronuclear genome of Stentor coeruleus: a giant cell with tiny introns.</title>
        <authorList>
            <person name="Slabodnick M."/>
            <person name="Ruby J.G."/>
            <person name="Reiff S.B."/>
            <person name="Swart E.C."/>
            <person name="Gosai S."/>
            <person name="Prabakaran S."/>
            <person name="Witkowska E."/>
            <person name="Larue G.E."/>
            <person name="Fisher S."/>
            <person name="Freeman R.M."/>
            <person name="Gunawardena J."/>
            <person name="Chu W."/>
            <person name="Stover N.A."/>
            <person name="Gregory B.D."/>
            <person name="Nowacki M."/>
            <person name="Derisi J."/>
            <person name="Roy S.W."/>
            <person name="Marshall W.F."/>
            <person name="Sood P."/>
        </authorList>
    </citation>
    <scope>NUCLEOTIDE SEQUENCE [LARGE SCALE GENOMIC DNA]</scope>
    <source>
        <strain evidence="2">WM001</strain>
    </source>
</reference>
<proteinExistence type="predicted"/>
<protein>
    <submittedName>
        <fullName evidence="2">Uncharacterized protein</fullName>
    </submittedName>
</protein>
<feature type="coiled-coil region" evidence="1">
    <location>
        <begin position="286"/>
        <end position="313"/>
    </location>
</feature>
<evidence type="ECO:0000313" key="2">
    <source>
        <dbReference type="EMBL" id="OMJ84656.1"/>
    </source>
</evidence>
<dbReference type="AlphaFoldDB" id="A0A1R2C6L9"/>
<name>A0A1R2C6L9_9CILI</name>
<organism evidence="2 3">
    <name type="scientific">Stentor coeruleus</name>
    <dbReference type="NCBI Taxonomy" id="5963"/>
    <lineage>
        <taxon>Eukaryota</taxon>
        <taxon>Sar</taxon>
        <taxon>Alveolata</taxon>
        <taxon>Ciliophora</taxon>
        <taxon>Postciliodesmatophora</taxon>
        <taxon>Heterotrichea</taxon>
        <taxon>Heterotrichida</taxon>
        <taxon>Stentoridae</taxon>
        <taxon>Stentor</taxon>
    </lineage>
</organism>
<sequence length="429" mass="49884">MYKSDIEPLILNWNRLAMENLKDNKFQEAYNLLQKAEDLLKHPENSSYNKLLSITNNNLGCYYKKIQKFQTSLDYLFKALNLEIQTIYDKTNIAGTHLNICAAYSLLNQHGKALSHGIMATKLLKEAHEIDKSSSTLTSLIIALNSTGFEYELLKEYDNALITYKCGLDLAEKNLGYEHSVTGALVKAYKNIVNLKPEKTMDVRIFTKKRGSAGLPKIKTFSKRNKSVETNKKFFLNGEDGRYKEKRANSNKNFDEKNRVKRRLPKIDKPLTVPKRARQIFEDKKIHGLEEKIAELQNQIEVFQIKCRKLEERVVKPKIDKTAAAVKIQRFWREKHIKNLPYRKKSIPAEAKAIMAIKEFEELKMQHLKEFPSSAQEKKSPGLFKFKEKHTIPLTTSRFERNNRFYKTIELPLDPILESTIETKEMKAY</sequence>
<dbReference type="SMART" id="SM00028">
    <property type="entry name" value="TPR"/>
    <property type="match status" value="4"/>
</dbReference>
<dbReference type="EMBL" id="MPUH01000262">
    <property type="protein sequence ID" value="OMJ84656.1"/>
    <property type="molecule type" value="Genomic_DNA"/>
</dbReference>